<keyword evidence="1" id="KW-0479">Metal-binding</keyword>
<organism evidence="9 10">
    <name type="scientific">Poecilia mexicana</name>
    <dbReference type="NCBI Taxonomy" id="48701"/>
    <lineage>
        <taxon>Eukaryota</taxon>
        <taxon>Metazoa</taxon>
        <taxon>Chordata</taxon>
        <taxon>Craniata</taxon>
        <taxon>Vertebrata</taxon>
        <taxon>Euteleostomi</taxon>
        <taxon>Actinopterygii</taxon>
        <taxon>Neopterygii</taxon>
        <taxon>Teleostei</taxon>
        <taxon>Neoteleostei</taxon>
        <taxon>Acanthomorphata</taxon>
        <taxon>Ovalentaria</taxon>
        <taxon>Atherinomorphae</taxon>
        <taxon>Cyprinodontiformes</taxon>
        <taxon>Poeciliidae</taxon>
        <taxon>Poeciliinae</taxon>
        <taxon>Poecilia</taxon>
    </lineage>
</organism>
<dbReference type="InterPro" id="IPR050143">
    <property type="entry name" value="TRIM/RBCC"/>
</dbReference>
<dbReference type="PROSITE" id="PS50188">
    <property type="entry name" value="B302_SPRY"/>
    <property type="match status" value="1"/>
</dbReference>
<dbReference type="InterPro" id="IPR001841">
    <property type="entry name" value="Znf_RING"/>
</dbReference>
<evidence type="ECO:0000256" key="3">
    <source>
        <dbReference type="ARBA" id="ARBA00022833"/>
    </source>
</evidence>
<reference evidence="9" key="1">
    <citation type="submission" date="2025-08" db="UniProtKB">
        <authorList>
            <consortium name="Ensembl"/>
        </authorList>
    </citation>
    <scope>IDENTIFICATION</scope>
</reference>
<evidence type="ECO:0000256" key="5">
    <source>
        <dbReference type="SAM" id="Coils"/>
    </source>
</evidence>
<dbReference type="SUPFAM" id="SSF49899">
    <property type="entry name" value="Concanavalin A-like lectins/glucanases"/>
    <property type="match status" value="1"/>
</dbReference>
<dbReference type="PROSITE" id="PS50119">
    <property type="entry name" value="ZF_BBOX"/>
    <property type="match status" value="1"/>
</dbReference>
<evidence type="ECO:0000259" key="6">
    <source>
        <dbReference type="PROSITE" id="PS50089"/>
    </source>
</evidence>
<evidence type="ECO:0000313" key="10">
    <source>
        <dbReference type="Proteomes" id="UP000261480"/>
    </source>
</evidence>
<dbReference type="InterPro" id="IPR043136">
    <property type="entry name" value="B30.2/SPRY_sf"/>
</dbReference>
<evidence type="ECO:0000256" key="1">
    <source>
        <dbReference type="ARBA" id="ARBA00022723"/>
    </source>
</evidence>
<keyword evidence="5" id="KW-0175">Coiled coil</keyword>
<dbReference type="InterPro" id="IPR003877">
    <property type="entry name" value="SPRY_dom"/>
</dbReference>
<dbReference type="Pfam" id="PF13445">
    <property type="entry name" value="zf-RING_UBOX"/>
    <property type="match status" value="1"/>
</dbReference>
<dbReference type="InterPro" id="IPR027370">
    <property type="entry name" value="Znf-RING_euk"/>
</dbReference>
<name>A0A3B3XM29_9TELE</name>
<feature type="domain" description="B30.2/SPRY" evidence="8">
    <location>
        <begin position="252"/>
        <end position="456"/>
    </location>
</feature>
<dbReference type="Ensembl" id="ENSPMET00000024477.1">
    <property type="protein sequence ID" value="ENSPMEP00000016020.1"/>
    <property type="gene ID" value="ENSPMEG00000018698.1"/>
</dbReference>
<dbReference type="PROSITE" id="PS00518">
    <property type="entry name" value="ZF_RING_1"/>
    <property type="match status" value="1"/>
</dbReference>
<feature type="domain" description="B box-type" evidence="7">
    <location>
        <begin position="80"/>
        <end position="121"/>
    </location>
</feature>
<proteinExistence type="predicted"/>
<dbReference type="InterPro" id="IPR013320">
    <property type="entry name" value="ConA-like_dom_sf"/>
</dbReference>
<dbReference type="SMART" id="SM00336">
    <property type="entry name" value="BBOX"/>
    <property type="match status" value="1"/>
</dbReference>
<dbReference type="PROSITE" id="PS50089">
    <property type="entry name" value="ZF_RING_2"/>
    <property type="match status" value="1"/>
</dbReference>
<dbReference type="Proteomes" id="UP000261480">
    <property type="component" value="Unplaced"/>
</dbReference>
<keyword evidence="10" id="KW-1185">Reference proteome</keyword>
<feature type="domain" description="RING-type" evidence="6">
    <location>
        <begin position="11"/>
        <end position="51"/>
    </location>
</feature>
<dbReference type="Gene3D" id="3.30.160.60">
    <property type="entry name" value="Classic Zinc Finger"/>
    <property type="match status" value="1"/>
</dbReference>
<reference evidence="9" key="2">
    <citation type="submission" date="2025-09" db="UniProtKB">
        <authorList>
            <consortium name="Ensembl"/>
        </authorList>
    </citation>
    <scope>IDENTIFICATION</scope>
</reference>
<dbReference type="InterPro" id="IPR017907">
    <property type="entry name" value="Znf_RING_CS"/>
</dbReference>
<dbReference type="InterPro" id="IPR006574">
    <property type="entry name" value="PRY"/>
</dbReference>
<dbReference type="SMART" id="SM00184">
    <property type="entry name" value="RING"/>
    <property type="match status" value="1"/>
</dbReference>
<dbReference type="CDD" id="cd12893">
    <property type="entry name" value="SPRY_PRY_TRIM35"/>
    <property type="match status" value="1"/>
</dbReference>
<keyword evidence="3" id="KW-0862">Zinc</keyword>
<dbReference type="SUPFAM" id="SSF57850">
    <property type="entry name" value="RING/U-box"/>
    <property type="match status" value="1"/>
</dbReference>
<dbReference type="GO" id="GO:0008270">
    <property type="term" value="F:zinc ion binding"/>
    <property type="evidence" value="ECO:0007669"/>
    <property type="project" value="UniProtKB-KW"/>
</dbReference>
<dbReference type="InterPro" id="IPR003879">
    <property type="entry name" value="Butyrophylin_SPRY"/>
</dbReference>
<dbReference type="InterPro" id="IPR000315">
    <property type="entry name" value="Znf_B-box"/>
</dbReference>
<dbReference type="InterPro" id="IPR013083">
    <property type="entry name" value="Znf_RING/FYVE/PHD"/>
</dbReference>
<evidence type="ECO:0000259" key="8">
    <source>
        <dbReference type="PROSITE" id="PS50188"/>
    </source>
</evidence>
<dbReference type="PANTHER" id="PTHR24103">
    <property type="entry name" value="E3 UBIQUITIN-PROTEIN LIGASE TRIM"/>
    <property type="match status" value="1"/>
</dbReference>
<protein>
    <recommendedName>
        <fullName evidence="11">Tripartite motif containing 35-12</fullName>
    </recommendedName>
</protein>
<accession>A0A3B3XM29</accession>
<dbReference type="InterPro" id="IPR001870">
    <property type="entry name" value="B30.2/SPRY"/>
</dbReference>
<dbReference type="Pfam" id="PF13765">
    <property type="entry name" value="PRY"/>
    <property type="match status" value="1"/>
</dbReference>
<dbReference type="AlphaFoldDB" id="A0A3B3XM29"/>
<feature type="coiled-coil region" evidence="5">
    <location>
        <begin position="158"/>
        <end position="210"/>
    </location>
</feature>
<evidence type="ECO:0000313" key="9">
    <source>
        <dbReference type="Ensembl" id="ENSPMEP00000016020.1"/>
    </source>
</evidence>
<dbReference type="Gene3D" id="2.60.120.920">
    <property type="match status" value="2"/>
</dbReference>
<dbReference type="Gene3D" id="3.30.40.10">
    <property type="entry name" value="Zinc/RING finger domain, C3HC4 (zinc finger)"/>
    <property type="match status" value="1"/>
</dbReference>
<evidence type="ECO:0000256" key="4">
    <source>
        <dbReference type="PROSITE-ProRule" id="PRU00024"/>
    </source>
</evidence>
<dbReference type="SUPFAM" id="SSF57845">
    <property type="entry name" value="B-box zinc-binding domain"/>
    <property type="match status" value="1"/>
</dbReference>
<evidence type="ECO:0000256" key="2">
    <source>
        <dbReference type="ARBA" id="ARBA00022771"/>
    </source>
</evidence>
<evidence type="ECO:0008006" key="11">
    <source>
        <dbReference type="Google" id="ProtNLM"/>
    </source>
</evidence>
<evidence type="ECO:0000259" key="7">
    <source>
        <dbReference type="PROSITE" id="PS50119"/>
    </source>
</evidence>
<dbReference type="Pfam" id="PF00622">
    <property type="entry name" value="SPRY"/>
    <property type="match status" value="1"/>
</dbReference>
<dbReference type="Pfam" id="PF00643">
    <property type="entry name" value="zf-B_box"/>
    <property type="match status" value="1"/>
</dbReference>
<dbReference type="STRING" id="48701.ENSPMEP00000016020"/>
<sequence length="469" mass="54267">MASRLEEDLCCSVCQDVFKDPVVLSCSHSFCKECLKNWWREKPARECPFCKRRSSRSDPPLNLVLKNLCETFLQQKNKIVPDNLCSLHSEKLKLFCLDHLEPICSICRDSKRHINHRFRPIDEALELRKKVKKKFDETAEHMKVQARHTERQIKEQFKKLHQFLAEEEEARLAALREEKEQKRGMMEEKMEALSREIAALSDTVRATEEELRAADVSFLHNYKAAVERVQRCPLLEDPQLPSGALIDQAKHLGNLAFNIWSNMKDMVTYTPLVLDPNTANPELHLSDDLTSVTFGEKQQLPDNPERFDLCNTQLPDNPERFDFKRSVLSSEGFNSGSHSWDVEVGDGEGWMLGVIAESVQRKGHLESGLLVMLFIDGEYEAYSPPAPPTFLSVMKKIQRIRVNLDWDGGKLSFSDLDTNTHIHTFTHTFTDKMFPYFSTAEVKLLPMKISEVQRFFLARPLPWQKLQRF</sequence>
<keyword evidence="2 4" id="KW-0863">Zinc-finger</keyword>
<dbReference type="PRINTS" id="PR01407">
    <property type="entry name" value="BUTYPHLNCDUF"/>
</dbReference>
<dbReference type="SMART" id="SM00589">
    <property type="entry name" value="PRY"/>
    <property type="match status" value="1"/>
</dbReference>